<feature type="domain" description="F-box/LRR-repeat protein 15/At3g58940/PEG3-like LRR" evidence="2">
    <location>
        <begin position="1"/>
        <end position="65"/>
    </location>
</feature>
<accession>M8BTC9</accession>
<protein>
    <recommendedName>
        <fullName evidence="4">FBD domain-containing protein</fullName>
    </recommendedName>
</protein>
<feature type="domain" description="FBD" evidence="1">
    <location>
        <begin position="154"/>
        <end position="194"/>
    </location>
</feature>
<dbReference type="Pfam" id="PF24758">
    <property type="entry name" value="LRR_At5g56370"/>
    <property type="match status" value="1"/>
</dbReference>
<dbReference type="PANTHER" id="PTHR32141:SF106">
    <property type="entry name" value="FBD DOMAIN-CONTAINING PROTEIN"/>
    <property type="match status" value="1"/>
</dbReference>
<evidence type="ECO:0000259" key="2">
    <source>
        <dbReference type="Pfam" id="PF24758"/>
    </source>
</evidence>
<organism evidence="3">
    <name type="scientific">Aegilops tauschii</name>
    <name type="common">Tausch's goatgrass</name>
    <name type="synonym">Aegilops squarrosa</name>
    <dbReference type="NCBI Taxonomy" id="37682"/>
    <lineage>
        <taxon>Eukaryota</taxon>
        <taxon>Viridiplantae</taxon>
        <taxon>Streptophyta</taxon>
        <taxon>Embryophyta</taxon>
        <taxon>Tracheophyta</taxon>
        <taxon>Spermatophyta</taxon>
        <taxon>Magnoliopsida</taxon>
        <taxon>Liliopsida</taxon>
        <taxon>Poales</taxon>
        <taxon>Poaceae</taxon>
        <taxon>BOP clade</taxon>
        <taxon>Pooideae</taxon>
        <taxon>Triticodae</taxon>
        <taxon>Triticeae</taxon>
        <taxon>Triticinae</taxon>
        <taxon>Aegilops</taxon>
    </lineage>
</organism>
<reference evidence="3" key="1">
    <citation type="submission" date="2015-06" db="UniProtKB">
        <authorList>
            <consortium name="EnsemblPlants"/>
        </authorList>
    </citation>
    <scope>IDENTIFICATION</scope>
</reference>
<dbReference type="AlphaFoldDB" id="M8BTC9"/>
<evidence type="ECO:0000259" key="1">
    <source>
        <dbReference type="Pfam" id="PF08387"/>
    </source>
</evidence>
<sequence length="264" mass="29031">MEDGDIDFVDAKSPVLETFNIHGCNKGLHLRLVSHSLRCVQICGSVLEDIAVVKTPRLEWLILEGFRSNAGGLSTMAGMKASTSVRFGNHTDAKMVLSFLGCFPNLKALHITNVCSSTFSSQQMCLSPWSYIVLLGNIRAVDVAEPQLLKLAKPTECIKSCIKVFSYRVRGKLGEVAFLKFFFQSARELRTASISMANPSFTSFSMDEATSKLEKASNKMASRSCQMVLLGSTGPEGGKPWSFKKGTDYSFEDPFIMVEVRNIG</sequence>
<dbReference type="InterPro" id="IPR006566">
    <property type="entry name" value="FBD"/>
</dbReference>
<evidence type="ECO:0000313" key="3">
    <source>
        <dbReference type="EnsemblPlants" id="EMT28250"/>
    </source>
</evidence>
<dbReference type="EnsemblPlants" id="EMT28250">
    <property type="protein sequence ID" value="EMT28250"/>
    <property type="gene ID" value="F775_17726"/>
</dbReference>
<evidence type="ECO:0008006" key="4">
    <source>
        <dbReference type="Google" id="ProtNLM"/>
    </source>
</evidence>
<dbReference type="InterPro" id="IPR055411">
    <property type="entry name" value="LRR_FXL15/At3g58940/PEG3-like"/>
</dbReference>
<proteinExistence type="predicted"/>
<dbReference type="PANTHER" id="PTHR32141">
    <property type="match status" value="1"/>
</dbReference>
<dbReference type="Pfam" id="PF08387">
    <property type="entry name" value="FBD"/>
    <property type="match status" value="1"/>
</dbReference>
<dbReference type="InterPro" id="IPR055302">
    <property type="entry name" value="F-box_dom-containing"/>
</dbReference>
<name>M8BTC9_AEGTA</name>